<dbReference type="AlphaFoldDB" id="X1E0T8"/>
<gene>
    <name evidence="1" type="ORF">S01H4_52188</name>
</gene>
<comment type="caution">
    <text evidence="1">The sequence shown here is derived from an EMBL/GenBank/DDBJ whole genome shotgun (WGS) entry which is preliminary data.</text>
</comment>
<organism evidence="1">
    <name type="scientific">marine sediment metagenome</name>
    <dbReference type="NCBI Taxonomy" id="412755"/>
    <lineage>
        <taxon>unclassified sequences</taxon>
        <taxon>metagenomes</taxon>
        <taxon>ecological metagenomes</taxon>
    </lineage>
</organism>
<evidence type="ECO:0000313" key="1">
    <source>
        <dbReference type="EMBL" id="GAH10789.1"/>
    </source>
</evidence>
<feature type="non-terminal residue" evidence="1">
    <location>
        <position position="1"/>
    </location>
</feature>
<dbReference type="EMBL" id="BART01029790">
    <property type="protein sequence ID" value="GAH10789.1"/>
    <property type="molecule type" value="Genomic_DNA"/>
</dbReference>
<proteinExistence type="predicted"/>
<reference evidence="1" key="1">
    <citation type="journal article" date="2014" name="Front. Microbiol.">
        <title>High frequency of phylogenetically diverse reductive dehalogenase-homologous genes in deep subseafloor sedimentary metagenomes.</title>
        <authorList>
            <person name="Kawai M."/>
            <person name="Futagami T."/>
            <person name="Toyoda A."/>
            <person name="Takaki Y."/>
            <person name="Nishi S."/>
            <person name="Hori S."/>
            <person name="Arai W."/>
            <person name="Tsubouchi T."/>
            <person name="Morono Y."/>
            <person name="Uchiyama I."/>
            <person name="Ito T."/>
            <person name="Fujiyama A."/>
            <person name="Inagaki F."/>
            <person name="Takami H."/>
        </authorList>
    </citation>
    <scope>NUCLEOTIDE SEQUENCE</scope>
    <source>
        <strain evidence="1">Expedition CK06-06</strain>
    </source>
</reference>
<sequence>LDDYKKGDPGPRPIIGSMEITDGIRVTMGSITGCGVPFKGWWVDVYNVTRLLKRHRISSYRNLIKAIGACVVEEVCHYLGFIHSYGAHYRDLERTFIYNLHGFHIHNIRGWEFRWLYSEFTNIEDTK</sequence>
<name>X1E0T8_9ZZZZ</name>
<protein>
    <submittedName>
        <fullName evidence="1">Uncharacterized protein</fullName>
    </submittedName>
</protein>
<accession>X1E0T8</accession>